<protein>
    <submittedName>
        <fullName evidence="6">Histone H1t</fullName>
    </submittedName>
</protein>
<dbReference type="InterPro" id="IPR036388">
    <property type="entry name" value="WH-like_DNA-bd_sf"/>
</dbReference>
<dbReference type="FunCoup" id="A0A1S3AGF3">
    <property type="interactions" value="20"/>
</dbReference>
<evidence type="ECO:0000313" key="6">
    <source>
        <dbReference type="RefSeq" id="XP_007534660.2"/>
    </source>
</evidence>
<dbReference type="GO" id="GO:0005634">
    <property type="term" value="C:nucleus"/>
    <property type="evidence" value="ECO:0007669"/>
    <property type="project" value="UniProtKB-SubCell"/>
</dbReference>
<dbReference type="GO" id="GO:0003677">
    <property type="term" value="F:DNA binding"/>
    <property type="evidence" value="ECO:0007669"/>
    <property type="project" value="UniProtKB-KW"/>
</dbReference>
<sequence>MISTDTVPAAPDNPASISMEKLPVKKLAKKSNNLTGASQKTPSLSLSKLITESLSDCQERTGMSLSALKKVLAASGYDVKKNNNRINLGLKSLVNKGTLVQTRGTSASGSFKLSKRITPESTKGKVKKAASANTKKLALAKDSKSPKNSKTNKDKPSTLGRKKAAKKGTKDDRKVKGANVKQQCKSPAKTKARKPMAGRPKLIKHQTNPRKTAPKN</sequence>
<keyword evidence="2" id="KW-0158">Chromosome</keyword>
<feature type="domain" description="H15" evidence="4">
    <location>
        <begin position="42"/>
        <end position="115"/>
    </location>
</feature>
<dbReference type="Gene3D" id="1.10.10.10">
    <property type="entry name" value="Winged helix-like DNA-binding domain superfamily/Winged helix DNA-binding domain"/>
    <property type="match status" value="1"/>
</dbReference>
<dbReference type="InterPro" id="IPR005818">
    <property type="entry name" value="Histone_H1/H5_H15"/>
</dbReference>
<dbReference type="RefSeq" id="XP_007534660.2">
    <property type="nucleotide sequence ID" value="XM_007534598.3"/>
</dbReference>
<dbReference type="SUPFAM" id="SSF46785">
    <property type="entry name" value="Winged helix' DNA-binding domain"/>
    <property type="match status" value="1"/>
</dbReference>
<name>A0A1S3AGF3_ERIEU</name>
<dbReference type="InterPro" id="IPR036390">
    <property type="entry name" value="WH_DNA-bd_sf"/>
</dbReference>
<keyword evidence="1 2" id="KW-0238">DNA-binding</keyword>
<reference evidence="6" key="1">
    <citation type="submission" date="2025-08" db="UniProtKB">
        <authorList>
            <consortium name="RefSeq"/>
        </authorList>
    </citation>
    <scope>IDENTIFICATION</scope>
</reference>
<dbReference type="OrthoDB" id="9634976at2759"/>
<feature type="region of interest" description="Disordered" evidence="3">
    <location>
        <begin position="118"/>
        <end position="216"/>
    </location>
</feature>
<dbReference type="GO" id="GO:0030527">
    <property type="term" value="F:structural constituent of chromatin"/>
    <property type="evidence" value="ECO:0007669"/>
    <property type="project" value="InterPro"/>
</dbReference>
<organism evidence="5 6">
    <name type="scientific">Erinaceus europaeus</name>
    <name type="common">Western European hedgehog</name>
    <dbReference type="NCBI Taxonomy" id="9365"/>
    <lineage>
        <taxon>Eukaryota</taxon>
        <taxon>Metazoa</taxon>
        <taxon>Chordata</taxon>
        <taxon>Craniata</taxon>
        <taxon>Vertebrata</taxon>
        <taxon>Euteleostomi</taxon>
        <taxon>Mammalia</taxon>
        <taxon>Eutheria</taxon>
        <taxon>Laurasiatheria</taxon>
        <taxon>Eulipotyphla</taxon>
        <taxon>Erinaceidae</taxon>
        <taxon>Erinaceinae</taxon>
        <taxon>Erinaceus</taxon>
    </lineage>
</organism>
<dbReference type="AlphaFoldDB" id="A0A1S3AGF3"/>
<dbReference type="Pfam" id="PF00538">
    <property type="entry name" value="Linker_histone"/>
    <property type="match status" value="1"/>
</dbReference>
<dbReference type="eggNOG" id="KOG4012">
    <property type="taxonomic scope" value="Eukaryota"/>
</dbReference>
<feature type="region of interest" description="Disordered" evidence="3">
    <location>
        <begin position="1"/>
        <end position="23"/>
    </location>
</feature>
<evidence type="ECO:0000256" key="1">
    <source>
        <dbReference type="ARBA" id="ARBA00023125"/>
    </source>
</evidence>
<dbReference type="InParanoid" id="A0A1S3AGF3"/>
<keyword evidence="5" id="KW-1185">Reference proteome</keyword>
<dbReference type="STRING" id="9365.ENSEEUP00000010560"/>
<evidence type="ECO:0000259" key="4">
    <source>
        <dbReference type="PROSITE" id="PS51504"/>
    </source>
</evidence>
<dbReference type="InterPro" id="IPR005819">
    <property type="entry name" value="H1/H5"/>
</dbReference>
<evidence type="ECO:0000313" key="5">
    <source>
        <dbReference type="Proteomes" id="UP001652624"/>
    </source>
</evidence>
<keyword evidence="2" id="KW-0539">Nucleus</keyword>
<proteinExistence type="inferred from homology"/>
<comment type="similarity">
    <text evidence="2">Belongs to the histone H1/H5 family.</text>
</comment>
<comment type="subcellular location">
    <subcellularLocation>
        <location evidence="2">Nucleus</location>
    </subcellularLocation>
</comment>
<dbReference type="CDD" id="cd00073">
    <property type="entry name" value="H15"/>
    <property type="match status" value="1"/>
</dbReference>
<feature type="compositionally biased region" description="Basic and acidic residues" evidence="3">
    <location>
        <begin position="139"/>
        <end position="156"/>
    </location>
</feature>
<gene>
    <name evidence="6" type="primary">H1-6</name>
</gene>
<evidence type="ECO:0000256" key="2">
    <source>
        <dbReference type="RuleBase" id="RU003894"/>
    </source>
</evidence>
<evidence type="ECO:0000256" key="3">
    <source>
        <dbReference type="SAM" id="MobiDB-lite"/>
    </source>
</evidence>
<dbReference type="GO" id="GO:0000786">
    <property type="term" value="C:nucleosome"/>
    <property type="evidence" value="ECO:0007669"/>
    <property type="project" value="InterPro"/>
</dbReference>
<feature type="compositionally biased region" description="Basic residues" evidence="3">
    <location>
        <begin position="188"/>
        <end position="216"/>
    </location>
</feature>
<dbReference type="GO" id="GO:0006334">
    <property type="term" value="P:nucleosome assembly"/>
    <property type="evidence" value="ECO:0007669"/>
    <property type="project" value="InterPro"/>
</dbReference>
<dbReference type="PRINTS" id="PR00624">
    <property type="entry name" value="HISTONEH5"/>
</dbReference>
<dbReference type="Proteomes" id="UP001652624">
    <property type="component" value="Chromosome 4"/>
</dbReference>
<accession>A0A1S3AGF3</accession>
<dbReference type="PROSITE" id="PS51504">
    <property type="entry name" value="H15"/>
    <property type="match status" value="1"/>
</dbReference>
<dbReference type="SMART" id="SM00526">
    <property type="entry name" value="H15"/>
    <property type="match status" value="1"/>
</dbReference>